<dbReference type="AlphaFoldDB" id="A0A5J4RIX4"/>
<dbReference type="InterPro" id="IPR002909">
    <property type="entry name" value="IPT_dom"/>
</dbReference>
<dbReference type="Gene3D" id="2.60.40.10">
    <property type="entry name" value="Immunoglobulins"/>
    <property type="match status" value="2"/>
</dbReference>
<proteinExistence type="predicted"/>
<accession>A0A5J4RIX4</accession>
<name>A0A5J4RIX4_9ZZZZ</name>
<protein>
    <recommendedName>
        <fullName evidence="1">IPT/TIG domain-containing protein</fullName>
    </recommendedName>
</protein>
<dbReference type="PROSITE" id="PS51257">
    <property type="entry name" value="PROKAR_LIPOPROTEIN"/>
    <property type="match status" value="1"/>
</dbReference>
<dbReference type="EMBL" id="SNRY01001063">
    <property type="protein sequence ID" value="KAA6333857.1"/>
    <property type="molecule type" value="Genomic_DNA"/>
</dbReference>
<evidence type="ECO:0000259" key="1">
    <source>
        <dbReference type="Pfam" id="PF01833"/>
    </source>
</evidence>
<sequence>MKFKTLKATILCTLFAVAVFSCKNDNGTWLVETTSDPITIEKVVNPVQYDAPITGAVLEQLIKVVGKNLANTVSVFVNDVEVEMPMYANVVNGILYVRIPYQAPIVVDNKIKITDKYGNVAEVSDFTVALPDMVAKGPAGSMEWVAPGETLTISGDYFDLYRITDTTGGSVKIGTLNAPIVNMTKTQLEVLVPNGALANSDITIISETGATVVCKNRYRDGRWLLGDFNDKGFVTNGRWTYQGGTDDENDPTDPTDPAPIDGIYLKYKASYPGGWSGDTWGVYRVNNSPNVPEDINTNRTAYNFKFEAWAYLPPGPAIRFEFEGEASEVRVWWWGAIGLPGGTTDLYPAAPVLNVWQTVTIPAELINPGPITTTFQMVAHGPDACEMYVAIDNPRFELK</sequence>
<reference evidence="2" key="1">
    <citation type="submission" date="2019-03" db="EMBL/GenBank/DDBJ databases">
        <title>Single cell metagenomics reveals metabolic interactions within the superorganism composed of flagellate Streblomastix strix and complex community of Bacteroidetes bacteria on its surface.</title>
        <authorList>
            <person name="Treitli S.C."/>
            <person name="Kolisko M."/>
            <person name="Husnik F."/>
            <person name="Keeling P."/>
            <person name="Hampl V."/>
        </authorList>
    </citation>
    <scope>NUCLEOTIDE SEQUENCE</scope>
    <source>
        <strain evidence="2">STM</strain>
    </source>
</reference>
<dbReference type="SUPFAM" id="SSF81296">
    <property type="entry name" value="E set domains"/>
    <property type="match status" value="1"/>
</dbReference>
<feature type="domain" description="IPT/TIG" evidence="1">
    <location>
        <begin position="145"/>
        <end position="204"/>
    </location>
</feature>
<dbReference type="InterPro" id="IPR013783">
    <property type="entry name" value="Ig-like_fold"/>
</dbReference>
<dbReference type="InterPro" id="IPR014756">
    <property type="entry name" value="Ig_E-set"/>
</dbReference>
<evidence type="ECO:0000313" key="2">
    <source>
        <dbReference type="EMBL" id="KAA6333857.1"/>
    </source>
</evidence>
<gene>
    <name evidence="2" type="ORF">EZS27_017783</name>
</gene>
<organism evidence="2">
    <name type="scientific">termite gut metagenome</name>
    <dbReference type="NCBI Taxonomy" id="433724"/>
    <lineage>
        <taxon>unclassified sequences</taxon>
        <taxon>metagenomes</taxon>
        <taxon>organismal metagenomes</taxon>
    </lineage>
</organism>
<comment type="caution">
    <text evidence="2">The sequence shown here is derived from an EMBL/GenBank/DDBJ whole genome shotgun (WGS) entry which is preliminary data.</text>
</comment>
<dbReference type="Pfam" id="PF01833">
    <property type="entry name" value="TIG"/>
    <property type="match status" value="1"/>
</dbReference>